<organism evidence="2 3">
    <name type="scientific">Algoriphagus formosus</name>
    <dbReference type="NCBI Taxonomy" id="2007308"/>
    <lineage>
        <taxon>Bacteria</taxon>
        <taxon>Pseudomonadati</taxon>
        <taxon>Bacteroidota</taxon>
        <taxon>Cytophagia</taxon>
        <taxon>Cytophagales</taxon>
        <taxon>Cyclobacteriaceae</taxon>
        <taxon>Algoriphagus</taxon>
    </lineage>
</organism>
<comment type="caution">
    <text evidence="2">The sequence shown here is derived from an EMBL/GenBank/DDBJ whole genome shotgun (WGS) entry which is preliminary data.</text>
</comment>
<evidence type="ECO:0000313" key="3">
    <source>
        <dbReference type="Proteomes" id="UP000295438"/>
    </source>
</evidence>
<proteinExistence type="predicted"/>
<dbReference type="Proteomes" id="UP000295438">
    <property type="component" value="Unassembled WGS sequence"/>
</dbReference>
<accession>A0A4R5V1F5</accession>
<evidence type="ECO:0000256" key="1">
    <source>
        <dbReference type="SAM" id="Phobius"/>
    </source>
</evidence>
<gene>
    <name evidence="2" type="ORF">E1898_08805</name>
</gene>
<name>A0A4R5V1F5_9BACT</name>
<keyword evidence="3" id="KW-1185">Reference proteome</keyword>
<dbReference type="RefSeq" id="WP_133390617.1">
    <property type="nucleotide sequence ID" value="NZ_SMUW01000032.1"/>
</dbReference>
<dbReference type="InterPro" id="IPR022134">
    <property type="entry name" value="DUF3667"/>
</dbReference>
<sequence>MNCKNCGNPVEGNFCAHCGQSRQVGRINFSNFLQELSTTVFQIDRGLFFTIWEMVIRPGVSLRNFLEGKRKPYFKPFAYLLTLSTVYFLLAELTDQSTWLDDFYSGWMSGASDFDQESNAEIVLAWFVKNYRLSTLFLLPIYSFASFLSFRKFGYNYLEHIVINSYITGQQALFYSLCILGEAIFQNQFFENISIIFSIGYTIWVFWFLFNQAKPPGRVFRTLLTYLLYAIFGAILLFAAMAIITIANKA</sequence>
<keyword evidence="1" id="KW-1133">Transmembrane helix</keyword>
<feature type="transmembrane region" description="Helical" evidence="1">
    <location>
        <begin position="73"/>
        <end position="90"/>
    </location>
</feature>
<reference evidence="2 3" key="1">
    <citation type="submission" date="2019-03" db="EMBL/GenBank/DDBJ databases">
        <title>Algoriphagus aquimaris sp. nov., isolated form marine sediment in Pohang, Korea.</title>
        <authorList>
            <person name="Kim J."/>
            <person name="Yoon S.-H."/>
            <person name="Lee S.-S."/>
        </authorList>
    </citation>
    <scope>NUCLEOTIDE SEQUENCE [LARGE SCALE GENOMIC DNA]</scope>
    <source>
        <strain evidence="2 3">F21</strain>
    </source>
</reference>
<feature type="transmembrane region" description="Helical" evidence="1">
    <location>
        <begin position="162"/>
        <end position="186"/>
    </location>
</feature>
<evidence type="ECO:0000313" key="2">
    <source>
        <dbReference type="EMBL" id="TDK45583.1"/>
    </source>
</evidence>
<keyword evidence="1" id="KW-0812">Transmembrane</keyword>
<protein>
    <submittedName>
        <fullName evidence="2">DUF3667 domain-containing protein</fullName>
    </submittedName>
</protein>
<feature type="transmembrane region" description="Helical" evidence="1">
    <location>
        <begin position="131"/>
        <end position="150"/>
    </location>
</feature>
<feature type="transmembrane region" description="Helical" evidence="1">
    <location>
        <begin position="192"/>
        <end position="211"/>
    </location>
</feature>
<dbReference type="AlphaFoldDB" id="A0A4R5V1F5"/>
<feature type="transmembrane region" description="Helical" evidence="1">
    <location>
        <begin position="223"/>
        <end position="247"/>
    </location>
</feature>
<keyword evidence="1" id="KW-0472">Membrane</keyword>
<dbReference type="Pfam" id="PF12412">
    <property type="entry name" value="DUF3667"/>
    <property type="match status" value="1"/>
</dbReference>
<dbReference type="EMBL" id="SMUW01000032">
    <property type="protein sequence ID" value="TDK45583.1"/>
    <property type="molecule type" value="Genomic_DNA"/>
</dbReference>